<keyword evidence="2" id="KW-0229">DNA integration</keyword>
<dbReference type="RefSeq" id="WP_272804124.1">
    <property type="nucleotide sequence ID" value="NZ_JAQQKY010000015.1"/>
</dbReference>
<evidence type="ECO:0000256" key="3">
    <source>
        <dbReference type="ARBA" id="ARBA00023125"/>
    </source>
</evidence>
<dbReference type="InterPro" id="IPR013762">
    <property type="entry name" value="Integrase-like_cat_sf"/>
</dbReference>
<dbReference type="Pfam" id="PF00589">
    <property type="entry name" value="Phage_integrase"/>
    <property type="match status" value="1"/>
</dbReference>
<evidence type="ECO:0000256" key="4">
    <source>
        <dbReference type="ARBA" id="ARBA00023172"/>
    </source>
</evidence>
<evidence type="ECO:0000256" key="1">
    <source>
        <dbReference type="ARBA" id="ARBA00008857"/>
    </source>
</evidence>
<comment type="caution">
    <text evidence="7">The sequence shown here is derived from an EMBL/GenBank/DDBJ whole genome shotgun (WGS) entry which is preliminary data.</text>
</comment>
<name>A0ABT5I8N0_VOGIN</name>
<dbReference type="Proteomes" id="UP001221566">
    <property type="component" value="Unassembled WGS sequence"/>
</dbReference>
<evidence type="ECO:0000256" key="2">
    <source>
        <dbReference type="ARBA" id="ARBA00022908"/>
    </source>
</evidence>
<evidence type="ECO:0000256" key="5">
    <source>
        <dbReference type="SAM" id="MobiDB-lite"/>
    </source>
</evidence>
<gene>
    <name evidence="7" type="ORF">PQU93_17390</name>
</gene>
<dbReference type="PROSITE" id="PS51898">
    <property type="entry name" value="TYR_RECOMBINASE"/>
    <property type="match status" value="1"/>
</dbReference>
<accession>A0ABT5I8N0</accession>
<dbReference type="EMBL" id="JAQQKY010000015">
    <property type="protein sequence ID" value="MDC7692538.1"/>
    <property type="molecule type" value="Genomic_DNA"/>
</dbReference>
<comment type="similarity">
    <text evidence="1">Belongs to the 'phage' integrase family.</text>
</comment>
<keyword evidence="3" id="KW-0238">DNA-binding</keyword>
<feature type="domain" description="Tyr recombinase" evidence="6">
    <location>
        <begin position="138"/>
        <end position="361"/>
    </location>
</feature>
<dbReference type="InterPro" id="IPR050090">
    <property type="entry name" value="Tyrosine_recombinase_XerCD"/>
</dbReference>
<evidence type="ECO:0000313" key="7">
    <source>
        <dbReference type="EMBL" id="MDC7692538.1"/>
    </source>
</evidence>
<keyword evidence="4" id="KW-0233">DNA recombination</keyword>
<feature type="region of interest" description="Disordered" evidence="5">
    <location>
        <begin position="155"/>
        <end position="182"/>
    </location>
</feature>
<organism evidence="7 8">
    <name type="scientific">Vogesella indigofera</name>
    <name type="common">Pseudomonas indigofera</name>
    <dbReference type="NCBI Taxonomy" id="45465"/>
    <lineage>
        <taxon>Bacteria</taxon>
        <taxon>Pseudomonadati</taxon>
        <taxon>Pseudomonadota</taxon>
        <taxon>Betaproteobacteria</taxon>
        <taxon>Neisseriales</taxon>
        <taxon>Chromobacteriaceae</taxon>
        <taxon>Vogesella</taxon>
    </lineage>
</organism>
<dbReference type="PANTHER" id="PTHR30349">
    <property type="entry name" value="PHAGE INTEGRASE-RELATED"/>
    <property type="match status" value="1"/>
</dbReference>
<sequence length="361" mass="41531">MEKTRSLFNSQYGQWIDRPIETFNEWLKTRNLKWDSMATYQYMWAVFIRWVKETNHTLATLQVDDVKKFVNEEKYHQYSKSPYARGRSRPSRSRYTFHLLRLVEQAYNHMNQLPGAPKHAANPAQLAMLKNVDLGKNQPPSFLNQDQEQRLLRAISSDQEGKEGKENQAAPTSRRPRREAEWRHPRDCALIGVMLGGGLRVSELIGLTISCIKNEDANVIELAYSPKARGGDKHEDKGAGSFGRTIQLEPFAANLLSNWLAIRQQTGFKEDRVFPTRTEGKPLDTSNINRRIRAMLELAGFSPEELAQCSAQTLRNSHAARLLRADWDDQMIMAQMGWLEELTLQRFAVHCRPQKALAHVE</sequence>
<dbReference type="CDD" id="cd00397">
    <property type="entry name" value="DNA_BRE_C"/>
    <property type="match status" value="1"/>
</dbReference>
<dbReference type="InterPro" id="IPR002104">
    <property type="entry name" value="Integrase_catalytic"/>
</dbReference>
<dbReference type="Gene3D" id="1.10.443.10">
    <property type="entry name" value="Intergrase catalytic core"/>
    <property type="match status" value="1"/>
</dbReference>
<dbReference type="InterPro" id="IPR011010">
    <property type="entry name" value="DNA_brk_join_enz"/>
</dbReference>
<keyword evidence="8" id="KW-1185">Reference proteome</keyword>
<dbReference type="PANTHER" id="PTHR30349:SF41">
    <property type="entry name" value="INTEGRASE_RECOMBINASE PROTEIN MJ0367-RELATED"/>
    <property type="match status" value="1"/>
</dbReference>
<evidence type="ECO:0000313" key="8">
    <source>
        <dbReference type="Proteomes" id="UP001221566"/>
    </source>
</evidence>
<proteinExistence type="inferred from homology"/>
<dbReference type="SUPFAM" id="SSF56349">
    <property type="entry name" value="DNA breaking-rejoining enzymes"/>
    <property type="match status" value="1"/>
</dbReference>
<reference evidence="7 8" key="1">
    <citation type="submission" date="2023-01" db="EMBL/GenBank/DDBJ databases">
        <title>Novel species of the genus Vogesella isolated from rivers.</title>
        <authorList>
            <person name="Lu H."/>
        </authorList>
    </citation>
    <scope>NUCLEOTIDE SEQUENCE [LARGE SCALE GENOMIC DNA]</scope>
    <source>
        <strain evidence="7 8">SH7W</strain>
    </source>
</reference>
<evidence type="ECO:0000259" key="6">
    <source>
        <dbReference type="PROSITE" id="PS51898"/>
    </source>
</evidence>
<protein>
    <submittedName>
        <fullName evidence="7">Tyrosine-type recombinase/integrase</fullName>
    </submittedName>
</protein>